<protein>
    <submittedName>
        <fullName evidence="1">Uncharacterized protein</fullName>
    </submittedName>
</protein>
<reference evidence="1" key="1">
    <citation type="submission" date="2021-01" db="EMBL/GenBank/DDBJ databases">
        <authorList>
            <person name="Corre E."/>
            <person name="Pelletier E."/>
            <person name="Niang G."/>
            <person name="Scheremetjew M."/>
            <person name="Finn R."/>
            <person name="Kale V."/>
            <person name="Holt S."/>
            <person name="Cochrane G."/>
            <person name="Meng A."/>
            <person name="Brown T."/>
            <person name="Cohen L."/>
        </authorList>
    </citation>
    <scope>NUCLEOTIDE SEQUENCE</scope>
    <source>
        <strain evidence="1">CCAP1064/1</strain>
    </source>
</reference>
<dbReference type="AlphaFoldDB" id="A0A7S0CC62"/>
<proteinExistence type="predicted"/>
<name>A0A7S0CC62_9STRA</name>
<gene>
    <name evidence="1" type="ORF">PINE0816_LOCUS15458</name>
</gene>
<accession>A0A7S0CC62</accession>
<evidence type="ECO:0000313" key="1">
    <source>
        <dbReference type="EMBL" id="CAD8419323.1"/>
    </source>
</evidence>
<organism evidence="1">
    <name type="scientific">Proboscia inermis</name>
    <dbReference type="NCBI Taxonomy" id="420281"/>
    <lineage>
        <taxon>Eukaryota</taxon>
        <taxon>Sar</taxon>
        <taxon>Stramenopiles</taxon>
        <taxon>Ochrophyta</taxon>
        <taxon>Bacillariophyta</taxon>
        <taxon>Coscinodiscophyceae</taxon>
        <taxon>Rhizosoleniophycidae</taxon>
        <taxon>Rhizosoleniales</taxon>
        <taxon>Rhizosoleniaceae</taxon>
        <taxon>Proboscia</taxon>
    </lineage>
</organism>
<sequence length="104" mass="11544">MPFIDGTRLAQDAPVSALGGNTVSCQLVEVYIPPKLLRVSPLWAVIKQDPERGSTRVHLHGYNAISASLHMHPIRFQFSSVRFHRGGGCAAERFVILQGLFTFR</sequence>
<dbReference type="EMBL" id="HBEL01032966">
    <property type="protein sequence ID" value="CAD8419323.1"/>
    <property type="molecule type" value="Transcribed_RNA"/>
</dbReference>